<feature type="region of interest" description="Disordered" evidence="1">
    <location>
        <begin position="1"/>
        <end position="37"/>
    </location>
</feature>
<organism evidence="2">
    <name type="scientific">Rhipicephalus zambeziensis</name>
    <dbReference type="NCBI Taxonomy" id="60191"/>
    <lineage>
        <taxon>Eukaryota</taxon>
        <taxon>Metazoa</taxon>
        <taxon>Ecdysozoa</taxon>
        <taxon>Arthropoda</taxon>
        <taxon>Chelicerata</taxon>
        <taxon>Arachnida</taxon>
        <taxon>Acari</taxon>
        <taxon>Parasitiformes</taxon>
        <taxon>Ixodida</taxon>
        <taxon>Ixodoidea</taxon>
        <taxon>Ixodidae</taxon>
        <taxon>Rhipicephalinae</taxon>
        <taxon>Rhipicephalus</taxon>
        <taxon>Rhipicephalus</taxon>
    </lineage>
</organism>
<evidence type="ECO:0000256" key="1">
    <source>
        <dbReference type="SAM" id="MobiDB-lite"/>
    </source>
</evidence>
<proteinExistence type="predicted"/>
<reference evidence="2" key="1">
    <citation type="journal article" date="2017" name="Parasit. Vectors">
        <title>Sialotranscriptomics of Rhipicephalus zambeziensis reveals intricate expression profiles of secretory proteins and suggests tight temporal transcriptional regulation during blood-feeding.</title>
        <authorList>
            <person name="de Castro M.H."/>
            <person name="de Klerk D."/>
            <person name="Pienaar R."/>
            <person name="Rees D.J.G."/>
            <person name="Mans B.J."/>
        </authorList>
    </citation>
    <scope>NUCLEOTIDE SEQUENCE</scope>
    <source>
        <tissue evidence="2">Salivary glands</tissue>
    </source>
</reference>
<dbReference type="EMBL" id="GFPF01008995">
    <property type="protein sequence ID" value="MAA20141.1"/>
    <property type="molecule type" value="Transcribed_RNA"/>
</dbReference>
<feature type="region of interest" description="Disordered" evidence="1">
    <location>
        <begin position="49"/>
        <end position="97"/>
    </location>
</feature>
<dbReference type="AlphaFoldDB" id="A0A224YZR3"/>
<name>A0A224YZR3_9ACAR</name>
<protein>
    <submittedName>
        <fullName evidence="2">Uncharacterized protein</fullName>
    </submittedName>
</protein>
<feature type="compositionally biased region" description="Polar residues" evidence="1">
    <location>
        <begin position="59"/>
        <end position="69"/>
    </location>
</feature>
<evidence type="ECO:0000313" key="2">
    <source>
        <dbReference type="EMBL" id="MAA20141.1"/>
    </source>
</evidence>
<sequence>MHHHTAQLPNNQMAPHQTMHSQHDMPQQQQQMDYHSNYYNAQCNQQSYYQQDGFPDQASPHSSYGQWNSGAPPQQPEYPCQQPAEPSPPGSNWAYPSTYSEDLCRAAEFPSWLKQEPLDSCDTGGNYC</sequence>
<feature type="compositionally biased region" description="Polar residues" evidence="1">
    <location>
        <begin position="7"/>
        <end position="37"/>
    </location>
</feature>
<accession>A0A224YZR3</accession>